<organism evidence="1 2">
    <name type="scientific">Dendrolimus kikuchii</name>
    <dbReference type="NCBI Taxonomy" id="765133"/>
    <lineage>
        <taxon>Eukaryota</taxon>
        <taxon>Metazoa</taxon>
        <taxon>Ecdysozoa</taxon>
        <taxon>Arthropoda</taxon>
        <taxon>Hexapoda</taxon>
        <taxon>Insecta</taxon>
        <taxon>Pterygota</taxon>
        <taxon>Neoptera</taxon>
        <taxon>Endopterygota</taxon>
        <taxon>Lepidoptera</taxon>
        <taxon>Glossata</taxon>
        <taxon>Ditrysia</taxon>
        <taxon>Bombycoidea</taxon>
        <taxon>Lasiocampidae</taxon>
        <taxon>Dendrolimus</taxon>
    </lineage>
</organism>
<dbReference type="EMBL" id="CM034400">
    <property type="protein sequence ID" value="KAJ0176005.1"/>
    <property type="molecule type" value="Genomic_DNA"/>
</dbReference>
<dbReference type="Proteomes" id="UP000824533">
    <property type="component" value="Linkage Group LG14"/>
</dbReference>
<reference evidence="1 2" key="1">
    <citation type="journal article" date="2021" name="Front. Genet.">
        <title>Chromosome-Level Genome Assembly Reveals Significant Gene Expansion in the Toll and IMD Signaling Pathways of Dendrolimus kikuchii.</title>
        <authorList>
            <person name="Zhou J."/>
            <person name="Wu P."/>
            <person name="Xiong Z."/>
            <person name="Liu N."/>
            <person name="Zhao N."/>
            <person name="Ji M."/>
            <person name="Qiu Y."/>
            <person name="Yang B."/>
        </authorList>
    </citation>
    <scope>NUCLEOTIDE SEQUENCE [LARGE SCALE GENOMIC DNA]</scope>
    <source>
        <strain evidence="1">Ann1</strain>
    </source>
</reference>
<gene>
    <name evidence="1" type="ORF">K1T71_008179</name>
</gene>
<accession>A0ACC1CWR7</accession>
<name>A0ACC1CWR7_9NEOP</name>
<protein>
    <submittedName>
        <fullName evidence="1">Uncharacterized protein</fullName>
    </submittedName>
</protein>
<evidence type="ECO:0000313" key="2">
    <source>
        <dbReference type="Proteomes" id="UP000824533"/>
    </source>
</evidence>
<proteinExistence type="predicted"/>
<evidence type="ECO:0000313" key="1">
    <source>
        <dbReference type="EMBL" id="KAJ0176005.1"/>
    </source>
</evidence>
<keyword evidence="2" id="KW-1185">Reference proteome</keyword>
<comment type="caution">
    <text evidence="1">The sequence shown here is derived from an EMBL/GenBank/DDBJ whole genome shotgun (WGS) entry which is preliminary data.</text>
</comment>
<sequence>MTYTRSYAPCSIASSCGYCSSCLESTVGKEQLKKDYDYFRIKEGVKKSVPAALVLWPFHKMPSKQGLTSRKVITFLREHYYLPKSSRNSGRRMGALLRSAVEFGLLAKRGNKYFLRNNK</sequence>